<comment type="similarity">
    <text evidence="7">Belongs to the DNA mismatch repair MutS family. MutS2 subfamily.</text>
</comment>
<keyword evidence="12" id="KW-1185">Reference proteome</keyword>
<dbReference type="EC" id="3.1.-.-" evidence="7"/>
<dbReference type="PANTHER" id="PTHR48466">
    <property type="entry name" value="OS10G0509000 PROTEIN-RELATED"/>
    <property type="match status" value="1"/>
</dbReference>
<comment type="subunit">
    <text evidence="7">Homodimer. Binds to stalled ribosomes, contacting rRNA.</text>
</comment>
<dbReference type="GO" id="GO:0004519">
    <property type="term" value="F:endonuclease activity"/>
    <property type="evidence" value="ECO:0007669"/>
    <property type="project" value="UniProtKB-UniRule"/>
</dbReference>
<evidence type="ECO:0000256" key="9">
    <source>
        <dbReference type="SAM" id="MobiDB-lite"/>
    </source>
</evidence>
<dbReference type="GO" id="GO:0045910">
    <property type="term" value="P:negative regulation of DNA recombination"/>
    <property type="evidence" value="ECO:0007669"/>
    <property type="project" value="InterPro"/>
</dbReference>
<dbReference type="SMART" id="SM00463">
    <property type="entry name" value="SMR"/>
    <property type="match status" value="1"/>
</dbReference>
<dbReference type="Gene3D" id="3.40.50.300">
    <property type="entry name" value="P-loop containing nucleotide triphosphate hydrolases"/>
    <property type="match status" value="1"/>
</dbReference>
<organism evidence="11 12">
    <name type="scientific">Oceanobacillus piezotolerans</name>
    <dbReference type="NCBI Taxonomy" id="2448030"/>
    <lineage>
        <taxon>Bacteria</taxon>
        <taxon>Bacillati</taxon>
        <taxon>Bacillota</taxon>
        <taxon>Bacilli</taxon>
        <taxon>Bacillales</taxon>
        <taxon>Bacillaceae</taxon>
        <taxon>Oceanobacillus</taxon>
    </lineage>
</organism>
<dbReference type="GO" id="GO:0006298">
    <property type="term" value="P:mismatch repair"/>
    <property type="evidence" value="ECO:0007669"/>
    <property type="project" value="InterPro"/>
</dbReference>
<dbReference type="InterPro" id="IPR027417">
    <property type="entry name" value="P-loop_NTPase"/>
</dbReference>
<dbReference type="AlphaFoldDB" id="A0A498D9Y3"/>
<keyword evidence="4 7" id="KW-0067">ATP-binding</keyword>
<dbReference type="InterPro" id="IPR002625">
    <property type="entry name" value="Smr_dom"/>
</dbReference>
<evidence type="ECO:0000256" key="6">
    <source>
        <dbReference type="ARBA" id="ARBA00023125"/>
    </source>
</evidence>
<dbReference type="GO" id="GO:0140664">
    <property type="term" value="F:ATP-dependent DNA damage sensor activity"/>
    <property type="evidence" value="ECO:0007669"/>
    <property type="project" value="InterPro"/>
</dbReference>
<comment type="function">
    <text evidence="7">Endonuclease that is involved in the suppression of homologous recombination and thus may have a key role in the control of bacterial genetic diversity.</text>
</comment>
<gene>
    <name evidence="7" type="primary">mutS2</name>
    <name evidence="7" type="synonym">rqcU</name>
    <name evidence="11" type="ORF">D8M04_01200</name>
</gene>
<evidence type="ECO:0000313" key="12">
    <source>
        <dbReference type="Proteomes" id="UP000270219"/>
    </source>
</evidence>
<dbReference type="GO" id="GO:0072344">
    <property type="term" value="P:rescue of stalled ribosome"/>
    <property type="evidence" value="ECO:0007669"/>
    <property type="project" value="UniProtKB-UniRule"/>
</dbReference>
<dbReference type="EC" id="3.6.4.-" evidence="7"/>
<reference evidence="11 12" key="1">
    <citation type="submission" date="2018-10" db="EMBL/GenBank/DDBJ databases">
        <title>Oceanobacillus sp. YLB-02 draft genome.</title>
        <authorList>
            <person name="Yu L."/>
        </authorList>
    </citation>
    <scope>NUCLEOTIDE SEQUENCE [LARGE SCALE GENOMIC DNA]</scope>
    <source>
        <strain evidence="11 12">YLB-02</strain>
    </source>
</reference>
<keyword evidence="6 7" id="KW-0238">DNA-binding</keyword>
<dbReference type="InterPro" id="IPR005747">
    <property type="entry name" value="MutS2"/>
</dbReference>
<proteinExistence type="inferred from homology"/>
<evidence type="ECO:0000256" key="2">
    <source>
        <dbReference type="ARBA" id="ARBA00022741"/>
    </source>
</evidence>
<dbReference type="SMART" id="SM00534">
    <property type="entry name" value="MUTSac"/>
    <property type="match status" value="1"/>
</dbReference>
<dbReference type="Gene3D" id="3.30.1370.110">
    <property type="match status" value="1"/>
</dbReference>
<evidence type="ECO:0000256" key="8">
    <source>
        <dbReference type="SAM" id="Coils"/>
    </source>
</evidence>
<comment type="function">
    <text evidence="7">Acts as a ribosome collision sensor, splitting the ribosome into its 2 subunits. Detects stalled/collided 70S ribosomes which it binds and splits by an ATP-hydrolysis driven conformational change. Acts upstream of the ribosome quality control system (RQC), a ribosome-associated complex that mediates the extraction of incompletely synthesized nascent chains from stalled ribosomes and their subsequent degradation. Probably generates substrates for RQC.</text>
</comment>
<dbReference type="Pfam" id="PF00488">
    <property type="entry name" value="MutS_V"/>
    <property type="match status" value="1"/>
</dbReference>
<keyword evidence="7" id="KW-0540">Nuclease</keyword>
<keyword evidence="7 11" id="KW-0255">Endonuclease</keyword>
<protein>
    <recommendedName>
        <fullName evidence="7">Endonuclease MutS2</fullName>
        <ecNumber evidence="7">3.1.-.-</ecNumber>
    </recommendedName>
    <alternativeName>
        <fullName evidence="7">Ribosome-associated protein quality control-upstream factor</fullName>
        <shortName evidence="7">RQC-upstream factor</shortName>
        <shortName evidence="7">RqcU</shortName>
        <ecNumber evidence="7">3.6.4.-</ecNumber>
    </alternativeName>
</protein>
<dbReference type="Pfam" id="PF20297">
    <property type="entry name" value="MSSS"/>
    <property type="match status" value="1"/>
</dbReference>
<evidence type="ECO:0000256" key="5">
    <source>
        <dbReference type="ARBA" id="ARBA00022884"/>
    </source>
</evidence>
<dbReference type="PROSITE" id="PS00486">
    <property type="entry name" value="DNA_MISMATCH_REPAIR_2"/>
    <property type="match status" value="1"/>
</dbReference>
<dbReference type="EMBL" id="RCHR01000001">
    <property type="protein sequence ID" value="RLL47924.1"/>
    <property type="molecule type" value="Genomic_DNA"/>
</dbReference>
<dbReference type="InterPro" id="IPR045076">
    <property type="entry name" value="MutS"/>
</dbReference>
<comment type="caution">
    <text evidence="11">The sequence shown here is derived from an EMBL/GenBank/DDBJ whole genome shotgun (WGS) entry which is preliminary data.</text>
</comment>
<dbReference type="InterPro" id="IPR007696">
    <property type="entry name" value="DNA_mismatch_repair_MutS_core"/>
</dbReference>
<feature type="coiled-coil region" evidence="8">
    <location>
        <begin position="532"/>
        <end position="595"/>
    </location>
</feature>
<dbReference type="GO" id="GO:0019843">
    <property type="term" value="F:rRNA binding"/>
    <property type="evidence" value="ECO:0007669"/>
    <property type="project" value="UniProtKB-UniRule"/>
</dbReference>
<dbReference type="GO" id="GO:0005524">
    <property type="term" value="F:ATP binding"/>
    <property type="evidence" value="ECO:0007669"/>
    <property type="project" value="UniProtKB-UniRule"/>
</dbReference>
<dbReference type="CDD" id="cd03280">
    <property type="entry name" value="ABC_MutS2"/>
    <property type="match status" value="1"/>
</dbReference>
<feature type="compositionally biased region" description="Polar residues" evidence="9">
    <location>
        <begin position="618"/>
        <end position="628"/>
    </location>
</feature>
<dbReference type="Pfam" id="PF01713">
    <property type="entry name" value="Smr"/>
    <property type="match status" value="1"/>
</dbReference>
<evidence type="ECO:0000256" key="3">
    <source>
        <dbReference type="ARBA" id="ARBA00022801"/>
    </source>
</evidence>
<keyword evidence="2 7" id="KW-0547">Nucleotide-binding</keyword>
<evidence type="ECO:0000256" key="4">
    <source>
        <dbReference type="ARBA" id="ARBA00022840"/>
    </source>
</evidence>
<dbReference type="InterPro" id="IPR036187">
    <property type="entry name" value="DNA_mismatch_repair_MutS_sf"/>
</dbReference>
<keyword evidence="3 7" id="KW-0378">Hydrolase</keyword>
<dbReference type="NCBIfam" id="TIGR01069">
    <property type="entry name" value="mutS2"/>
    <property type="match status" value="1"/>
</dbReference>
<dbReference type="SUPFAM" id="SSF48334">
    <property type="entry name" value="DNA repair protein MutS, domain III"/>
    <property type="match status" value="1"/>
</dbReference>
<evidence type="ECO:0000256" key="1">
    <source>
        <dbReference type="ARBA" id="ARBA00022730"/>
    </source>
</evidence>
<dbReference type="GO" id="GO:0030983">
    <property type="term" value="F:mismatched DNA binding"/>
    <property type="evidence" value="ECO:0007669"/>
    <property type="project" value="InterPro"/>
</dbReference>
<accession>A0A498D9Y3</accession>
<feature type="domain" description="Smr" evidence="10">
    <location>
        <begin position="705"/>
        <end position="780"/>
    </location>
</feature>
<keyword evidence="5 7" id="KW-0694">RNA-binding</keyword>
<name>A0A498D9Y3_9BACI</name>
<dbReference type="InterPro" id="IPR046893">
    <property type="entry name" value="MSSS"/>
</dbReference>
<dbReference type="PROSITE" id="PS50828">
    <property type="entry name" value="SMR"/>
    <property type="match status" value="1"/>
</dbReference>
<dbReference type="HAMAP" id="MF_00092">
    <property type="entry name" value="MutS2"/>
    <property type="match status" value="1"/>
</dbReference>
<dbReference type="GO" id="GO:0043023">
    <property type="term" value="F:ribosomal large subunit binding"/>
    <property type="evidence" value="ECO:0007669"/>
    <property type="project" value="UniProtKB-UniRule"/>
</dbReference>
<feature type="region of interest" description="Disordered" evidence="9">
    <location>
        <begin position="614"/>
        <end position="634"/>
    </location>
</feature>
<dbReference type="PIRSF" id="PIRSF005814">
    <property type="entry name" value="MutS_YshD"/>
    <property type="match status" value="1"/>
</dbReference>
<sequence length="780" mass="87220">MNERILRVLEFHKIIDQLVAHAATSIGKDYAANLKPSSNIQQVIQLQKETDEAAQIIRLNKTIPLGGITDIRPSIKRSEIGGTLSTTECLDVANTIYGGRQVKTFVENLEEDLPIFKELVSAIIPLRDLEIQIKSCIDDHGYVMDSASQKLRGLRSTIRTLEARVREKLENYTRTNSKMLSDSIVTIRNDRYVLPVKQEYRGSIGGIVHDQSASGQTLFMEPKAVVDLNNQLQETVLNEKQEIDRILKELSEQIALEADALNDNVRILAQIDFMHARALLGNQMKAVKPEMNDEGIIQMKQARHPLISMDEVVPNDIEIGKEYTSIVITGPNTGGKTVTLKMVGLCTLMAQAGLRVPALDGCRLAVFDEVFADIGDEQSIEQNLSTFSSHMTNIVEIMKQVDHKSLVLFDELGSGTDPGEGAALAMSILDEVIAREARVIATTHYPELKAYGYNRENVINASVEFDVESLQPTYRLLIGVPGRSNAFEISKRLGLDSSIIERAKGLIGLDSKNVENMIASLEESQLSAERDYQRAHEVLMESESIREELEKEWKQIQNKREEIYKRAEDKAEKAINKAKEEAEAIVEQVKQMKTNVDIKEHEWIDAKKRLEGAMPKLASTQKPKQVKTSSEKNDLKPGDEIKLLSVNQKGEVIKEINEKEYLVQVGIMKLKVKRDEVQLLGKPKQSYEKPITTIKGSNYHVSTELDLRGERYEDALLKLEKYIDDSLLAGYPQVSIIHGKGTGALRKGVQDFVKKHPNIASSRTGENGEGGSGVTVIKFK</sequence>
<dbReference type="InterPro" id="IPR036063">
    <property type="entry name" value="Smr_dom_sf"/>
</dbReference>
<dbReference type="OrthoDB" id="9808166at2"/>
<dbReference type="RefSeq" id="WP_121520593.1">
    <property type="nucleotide sequence ID" value="NZ_RCHR01000001.1"/>
</dbReference>
<dbReference type="FunFam" id="3.40.50.300:FF:000830">
    <property type="entry name" value="Endonuclease MutS2"/>
    <property type="match status" value="1"/>
</dbReference>
<dbReference type="SUPFAM" id="SSF52540">
    <property type="entry name" value="P-loop containing nucleoside triphosphate hydrolases"/>
    <property type="match status" value="1"/>
</dbReference>
<keyword evidence="1 7" id="KW-0699">rRNA-binding</keyword>
<dbReference type="SUPFAM" id="SSF160443">
    <property type="entry name" value="SMR domain-like"/>
    <property type="match status" value="1"/>
</dbReference>
<feature type="binding site" evidence="7">
    <location>
        <begin position="330"/>
        <end position="337"/>
    </location>
    <ligand>
        <name>ATP</name>
        <dbReference type="ChEBI" id="CHEBI:30616"/>
    </ligand>
</feature>
<evidence type="ECO:0000259" key="10">
    <source>
        <dbReference type="PROSITE" id="PS50828"/>
    </source>
</evidence>
<dbReference type="InterPro" id="IPR000432">
    <property type="entry name" value="DNA_mismatch_repair_MutS_C"/>
</dbReference>
<feature type="coiled-coil region" evidence="8">
    <location>
        <begin position="144"/>
        <end position="178"/>
    </location>
</feature>
<evidence type="ECO:0000256" key="7">
    <source>
        <dbReference type="HAMAP-Rule" id="MF_00092"/>
    </source>
</evidence>
<dbReference type="SMART" id="SM00533">
    <property type="entry name" value="MUTSd"/>
    <property type="match status" value="1"/>
</dbReference>
<dbReference type="GO" id="GO:0016887">
    <property type="term" value="F:ATP hydrolysis activity"/>
    <property type="evidence" value="ECO:0007669"/>
    <property type="project" value="InterPro"/>
</dbReference>
<evidence type="ECO:0000313" key="11">
    <source>
        <dbReference type="EMBL" id="RLL47924.1"/>
    </source>
</evidence>
<dbReference type="Proteomes" id="UP000270219">
    <property type="component" value="Unassembled WGS sequence"/>
</dbReference>
<keyword evidence="8" id="KW-0175">Coiled coil</keyword>
<dbReference type="PANTHER" id="PTHR48466:SF2">
    <property type="entry name" value="OS10G0509000 PROTEIN"/>
    <property type="match status" value="1"/>
</dbReference>